<sequence>MTTNAKLTIYVLCFLGFFGVNIVKAQNYRWSAWSRWSECMTSSDLEHSFKLRRRYCMEGENVVEEKLCSNVNECSEFEIDWKICLFNDADVKPPEWSAWGAWSGCSANECIPGRRTRKCIKEGTTVDDWRCGGRSVDENTLLCDSCKDPGDGDMVDVKSKFYTDMKYPENDTELVKASQRSRKNTYGSRYTPEERAPFSWVVSLSDDKREHFCSGVILSDRWIMTAGHCMCPDENDDCCNPDKECDMSEWIVTAGTRNVLNKDQNIVQTRSVERGILHKDYKHLPENDEMDIALIKIKIPFNFTYDYVQPCLLPASTCAKMLPDGTCQEFDTWGEYKDCKAAGWSGEKGVRSGLVIVWVKESIDSKHIIVTETTRPAKGKKNAQICNVRTICTGSI</sequence>
<keyword evidence="9" id="KW-1185">Reference proteome</keyword>
<dbReference type="PANTHER" id="PTHR24264:SF65">
    <property type="entry name" value="SRCR DOMAIN-CONTAINING PROTEIN"/>
    <property type="match status" value="1"/>
</dbReference>
<evidence type="ECO:0000313" key="8">
    <source>
        <dbReference type="EMBL" id="CAH1781392.1"/>
    </source>
</evidence>
<keyword evidence="4" id="KW-0378">Hydrolase</keyword>
<comment type="caution">
    <text evidence="8">The sequence shown here is derived from an EMBL/GenBank/DDBJ whole genome shotgun (WGS) entry which is preliminary data.</text>
</comment>
<proteinExistence type="predicted"/>
<dbReference type="InterPro" id="IPR018114">
    <property type="entry name" value="TRYPSIN_HIS"/>
</dbReference>
<dbReference type="InterPro" id="IPR036383">
    <property type="entry name" value="TSP1_rpt_sf"/>
</dbReference>
<evidence type="ECO:0000256" key="5">
    <source>
        <dbReference type="ARBA" id="ARBA00022825"/>
    </source>
</evidence>
<name>A0A8S4NKS4_OWEFU</name>
<keyword evidence="3" id="KW-0645">Protease</keyword>
<keyword evidence="5" id="KW-0720">Serine protease</keyword>
<dbReference type="Pfam" id="PF00089">
    <property type="entry name" value="Trypsin"/>
    <property type="match status" value="1"/>
</dbReference>
<evidence type="ECO:0000256" key="6">
    <source>
        <dbReference type="ARBA" id="ARBA00023157"/>
    </source>
</evidence>
<dbReference type="SUPFAM" id="SSF82895">
    <property type="entry name" value="TSP-1 type 1 repeat"/>
    <property type="match status" value="1"/>
</dbReference>
<gene>
    <name evidence="8" type="ORF">OFUS_LOCUS7975</name>
</gene>
<organism evidence="8 9">
    <name type="scientific">Owenia fusiformis</name>
    <name type="common">Polychaete worm</name>
    <dbReference type="NCBI Taxonomy" id="6347"/>
    <lineage>
        <taxon>Eukaryota</taxon>
        <taxon>Metazoa</taxon>
        <taxon>Spiralia</taxon>
        <taxon>Lophotrochozoa</taxon>
        <taxon>Annelida</taxon>
        <taxon>Polychaeta</taxon>
        <taxon>Sedentaria</taxon>
        <taxon>Canalipalpata</taxon>
        <taxon>Sabellida</taxon>
        <taxon>Oweniida</taxon>
        <taxon>Oweniidae</taxon>
        <taxon>Owenia</taxon>
    </lineage>
</organism>
<keyword evidence="6" id="KW-1015">Disulfide bond</keyword>
<dbReference type="GO" id="GO:0006508">
    <property type="term" value="P:proteolysis"/>
    <property type="evidence" value="ECO:0007669"/>
    <property type="project" value="UniProtKB-KW"/>
</dbReference>
<comment type="subcellular location">
    <subcellularLocation>
        <location evidence="1">Secreted</location>
    </subcellularLocation>
</comment>
<dbReference type="PROSITE" id="PS00134">
    <property type="entry name" value="TRYPSIN_HIS"/>
    <property type="match status" value="1"/>
</dbReference>
<dbReference type="PANTHER" id="PTHR24264">
    <property type="entry name" value="TRYPSIN-RELATED"/>
    <property type="match status" value="1"/>
</dbReference>
<dbReference type="InterPro" id="IPR009003">
    <property type="entry name" value="Peptidase_S1_PA"/>
</dbReference>
<dbReference type="SUPFAM" id="SSF50494">
    <property type="entry name" value="Trypsin-like serine proteases"/>
    <property type="match status" value="1"/>
</dbReference>
<dbReference type="Proteomes" id="UP000749559">
    <property type="component" value="Unassembled WGS sequence"/>
</dbReference>
<evidence type="ECO:0000256" key="2">
    <source>
        <dbReference type="ARBA" id="ARBA00022525"/>
    </source>
</evidence>
<protein>
    <recommendedName>
        <fullName evidence="7">Peptidase S1 domain-containing protein</fullName>
    </recommendedName>
</protein>
<evidence type="ECO:0000256" key="4">
    <source>
        <dbReference type="ARBA" id="ARBA00022801"/>
    </source>
</evidence>
<dbReference type="EMBL" id="CAIIXF020000004">
    <property type="protein sequence ID" value="CAH1781392.1"/>
    <property type="molecule type" value="Genomic_DNA"/>
</dbReference>
<accession>A0A8S4NKS4</accession>
<evidence type="ECO:0000256" key="1">
    <source>
        <dbReference type="ARBA" id="ARBA00004613"/>
    </source>
</evidence>
<evidence type="ECO:0000259" key="7">
    <source>
        <dbReference type="PROSITE" id="PS50240"/>
    </source>
</evidence>
<dbReference type="InterPro" id="IPR043504">
    <property type="entry name" value="Peptidase_S1_PA_chymotrypsin"/>
</dbReference>
<evidence type="ECO:0000313" key="9">
    <source>
        <dbReference type="Proteomes" id="UP000749559"/>
    </source>
</evidence>
<dbReference type="GO" id="GO:0005615">
    <property type="term" value="C:extracellular space"/>
    <property type="evidence" value="ECO:0007669"/>
    <property type="project" value="TreeGrafter"/>
</dbReference>
<dbReference type="PROSITE" id="PS50240">
    <property type="entry name" value="TRYPSIN_DOM"/>
    <property type="match status" value="1"/>
</dbReference>
<dbReference type="FunFam" id="2.40.10.10:FF:000068">
    <property type="entry name" value="transmembrane protease serine 2"/>
    <property type="match status" value="1"/>
</dbReference>
<dbReference type="InterPro" id="IPR001254">
    <property type="entry name" value="Trypsin_dom"/>
</dbReference>
<dbReference type="SMART" id="SM00020">
    <property type="entry name" value="Tryp_SPc"/>
    <property type="match status" value="1"/>
</dbReference>
<dbReference type="Gene3D" id="2.40.10.10">
    <property type="entry name" value="Trypsin-like serine proteases"/>
    <property type="match status" value="1"/>
</dbReference>
<dbReference type="InterPro" id="IPR050127">
    <property type="entry name" value="Serine_Proteases_S1"/>
</dbReference>
<feature type="domain" description="Peptidase S1" evidence="7">
    <location>
        <begin position="185"/>
        <end position="396"/>
    </location>
</feature>
<reference evidence="8" key="1">
    <citation type="submission" date="2022-03" db="EMBL/GenBank/DDBJ databases">
        <authorList>
            <person name="Martin C."/>
        </authorList>
    </citation>
    <scope>NUCLEOTIDE SEQUENCE</scope>
</reference>
<keyword evidence="2" id="KW-0964">Secreted</keyword>
<evidence type="ECO:0000256" key="3">
    <source>
        <dbReference type="ARBA" id="ARBA00022670"/>
    </source>
</evidence>
<dbReference type="GO" id="GO:0004252">
    <property type="term" value="F:serine-type endopeptidase activity"/>
    <property type="evidence" value="ECO:0007669"/>
    <property type="project" value="InterPro"/>
</dbReference>
<dbReference type="AlphaFoldDB" id="A0A8S4NKS4"/>